<evidence type="ECO:0000259" key="6">
    <source>
        <dbReference type="PROSITE" id="PS51352"/>
    </source>
</evidence>
<feature type="binding site" evidence="3">
    <location>
        <position position="73"/>
    </location>
    <ligand>
        <name>Cu cation</name>
        <dbReference type="ChEBI" id="CHEBI:23378"/>
    </ligand>
</feature>
<dbReference type="InterPro" id="IPR013766">
    <property type="entry name" value="Thioredoxin_domain"/>
</dbReference>
<dbReference type="STRING" id="1560345.AWL63_05055"/>
<feature type="binding site" evidence="3">
    <location>
        <position position="77"/>
    </location>
    <ligand>
        <name>Cu cation</name>
        <dbReference type="ChEBI" id="CHEBI:23378"/>
    </ligand>
</feature>
<dbReference type="RefSeq" id="WP_069207056.1">
    <property type="nucleotide sequence ID" value="NZ_CP014168.1"/>
</dbReference>
<evidence type="ECO:0000256" key="2">
    <source>
        <dbReference type="ARBA" id="ARBA00023008"/>
    </source>
</evidence>
<proteinExistence type="inferred from homology"/>
<dbReference type="GO" id="GO:0046872">
    <property type="term" value="F:metal ion binding"/>
    <property type="evidence" value="ECO:0007669"/>
    <property type="project" value="UniProtKB-KW"/>
</dbReference>
<keyword evidence="2 3" id="KW-0186">Copper</keyword>
<dbReference type="PANTHER" id="PTHR12151:SF25">
    <property type="entry name" value="LINALOOL DEHYDRATASE_ISOMERASE DOMAIN-CONTAINING PROTEIN"/>
    <property type="match status" value="1"/>
</dbReference>
<name>A0A1B3ZGH9_9SPHN</name>
<feature type="binding site" evidence="3">
    <location>
        <position position="166"/>
    </location>
    <ligand>
        <name>Cu cation</name>
        <dbReference type="ChEBI" id="CHEBI:23378"/>
    </ligand>
</feature>
<evidence type="ECO:0000256" key="5">
    <source>
        <dbReference type="SAM" id="SignalP"/>
    </source>
</evidence>
<dbReference type="Pfam" id="PF02630">
    <property type="entry name" value="SCO1-SenC"/>
    <property type="match status" value="1"/>
</dbReference>
<dbReference type="InterPro" id="IPR036249">
    <property type="entry name" value="Thioredoxin-like_sf"/>
</dbReference>
<comment type="similarity">
    <text evidence="1">Belongs to the SCO1/2 family.</text>
</comment>
<dbReference type="PANTHER" id="PTHR12151">
    <property type="entry name" value="ELECTRON TRANSPORT PROTIN SCO1/SENC FAMILY MEMBER"/>
    <property type="match status" value="1"/>
</dbReference>
<dbReference type="FunFam" id="3.40.30.10:FF:000013">
    <property type="entry name" value="Blast:Protein SCO1 homolog, mitochondrial"/>
    <property type="match status" value="1"/>
</dbReference>
<evidence type="ECO:0000313" key="8">
    <source>
        <dbReference type="Proteomes" id="UP000094256"/>
    </source>
</evidence>
<feature type="signal peptide" evidence="5">
    <location>
        <begin position="1"/>
        <end position="25"/>
    </location>
</feature>
<dbReference type="PROSITE" id="PS51352">
    <property type="entry name" value="THIOREDOXIN_2"/>
    <property type="match status" value="1"/>
</dbReference>
<dbReference type="InterPro" id="IPR003782">
    <property type="entry name" value="SCO1/SenC"/>
</dbReference>
<feature type="disulfide bond" description="Redox-active" evidence="4">
    <location>
        <begin position="73"/>
        <end position="77"/>
    </location>
</feature>
<evidence type="ECO:0000256" key="4">
    <source>
        <dbReference type="PIRSR" id="PIRSR603782-2"/>
    </source>
</evidence>
<reference evidence="7 8" key="1">
    <citation type="submission" date="2016-01" db="EMBL/GenBank/DDBJ databases">
        <title>Complete genome and mega plasmid sequence of Sphingomonas panacis DCY99 elicits systemic resistance in rice to Xanthomonas oryzae.</title>
        <authorList>
            <person name="Kim Y.J."/>
            <person name="Yang D.C."/>
            <person name="Sing P."/>
        </authorList>
    </citation>
    <scope>NUCLEOTIDE SEQUENCE [LARGE SCALE GENOMIC DNA]</scope>
    <source>
        <strain evidence="7 8">DCY99</strain>
    </source>
</reference>
<evidence type="ECO:0000313" key="7">
    <source>
        <dbReference type="EMBL" id="AOH86536.1"/>
    </source>
</evidence>
<keyword evidence="3" id="KW-0479">Metal-binding</keyword>
<keyword evidence="8" id="KW-1185">Reference proteome</keyword>
<dbReference type="CDD" id="cd02968">
    <property type="entry name" value="SCO"/>
    <property type="match status" value="1"/>
</dbReference>
<dbReference type="Proteomes" id="UP000094256">
    <property type="component" value="Chromosome"/>
</dbReference>
<dbReference type="AlphaFoldDB" id="A0A1B3ZGH9"/>
<accession>A0A1B3ZGH9</accession>
<organism evidence="7 8">
    <name type="scientific">Sphingomonas panacis</name>
    <dbReference type="NCBI Taxonomy" id="1560345"/>
    <lineage>
        <taxon>Bacteria</taxon>
        <taxon>Pseudomonadati</taxon>
        <taxon>Pseudomonadota</taxon>
        <taxon>Alphaproteobacteria</taxon>
        <taxon>Sphingomonadales</taxon>
        <taxon>Sphingomonadaceae</taxon>
        <taxon>Sphingomonas</taxon>
    </lineage>
</organism>
<dbReference type="SUPFAM" id="SSF52833">
    <property type="entry name" value="Thioredoxin-like"/>
    <property type="match status" value="1"/>
</dbReference>
<dbReference type="Gene3D" id="3.40.30.10">
    <property type="entry name" value="Glutaredoxin"/>
    <property type="match status" value="1"/>
</dbReference>
<feature type="chain" id="PRO_5008556513" evidence="5">
    <location>
        <begin position="26"/>
        <end position="201"/>
    </location>
</feature>
<dbReference type="EMBL" id="CP014168">
    <property type="protein sequence ID" value="AOH86536.1"/>
    <property type="molecule type" value="Genomic_DNA"/>
</dbReference>
<sequence length="201" mass="21244">MNEIVRARVALLAALLVAAAPIACSKPADTAPAPLAGAKIGGAFRLTDQDGRTVTDASLAGKYRVMYFGYTFCPDVCPTDMQTLGAGLRAFEAKDAARGAKVVPVFVTVDPERDTPAVLKPFVAAFHPRMIGLTGSPAAIAAVAKDYAIYYEKEPPAPGGGYMVQHSRVAYLMDPQGKPLVLIPVDKTPDDVAADLGRWVR</sequence>
<feature type="domain" description="Thioredoxin" evidence="6">
    <location>
        <begin position="35"/>
        <end position="201"/>
    </location>
</feature>
<protein>
    <submittedName>
        <fullName evidence="7">Electron transporter</fullName>
    </submittedName>
</protein>
<evidence type="ECO:0000256" key="3">
    <source>
        <dbReference type="PIRSR" id="PIRSR603782-1"/>
    </source>
</evidence>
<keyword evidence="4" id="KW-1015">Disulfide bond</keyword>
<dbReference type="OrthoDB" id="9790194at2"/>
<dbReference type="KEGG" id="span:AWL63_05055"/>
<keyword evidence="5" id="KW-0732">Signal</keyword>
<gene>
    <name evidence="7" type="ORF">AWL63_05055</name>
</gene>
<evidence type="ECO:0000256" key="1">
    <source>
        <dbReference type="ARBA" id="ARBA00010996"/>
    </source>
</evidence>